<dbReference type="Pfam" id="PF01968">
    <property type="entry name" value="Hydantoinase_A"/>
    <property type="match status" value="1"/>
</dbReference>
<gene>
    <name evidence="5" type="ORF">BJ085DRAFT_19072</name>
</gene>
<evidence type="ECO:0000313" key="5">
    <source>
        <dbReference type="EMBL" id="RKP40049.1"/>
    </source>
</evidence>
<dbReference type="GO" id="GO:0017168">
    <property type="term" value="F:5-oxoprolinase (ATP-hydrolyzing) activity"/>
    <property type="evidence" value="ECO:0007669"/>
    <property type="project" value="TreeGrafter"/>
</dbReference>
<dbReference type="InterPro" id="IPR003692">
    <property type="entry name" value="Hydantoinase_B"/>
</dbReference>
<keyword evidence="6" id="KW-1185">Reference proteome</keyword>
<dbReference type="STRING" id="215637.A0A4V1J5S2"/>
<dbReference type="InterPro" id="IPR002821">
    <property type="entry name" value="Hydantoinase_A"/>
</dbReference>
<evidence type="ECO:0000256" key="1">
    <source>
        <dbReference type="ARBA" id="ARBA00010403"/>
    </source>
</evidence>
<feature type="domain" description="Hydantoinase A/oxoprolinase" evidence="2">
    <location>
        <begin position="246"/>
        <end position="546"/>
    </location>
</feature>
<name>A0A4V1J5S2_9FUNG</name>
<dbReference type="InterPro" id="IPR045079">
    <property type="entry name" value="Oxoprolinase-like"/>
</dbReference>
<evidence type="ECO:0000259" key="4">
    <source>
        <dbReference type="Pfam" id="PF05378"/>
    </source>
</evidence>
<proteinExistence type="inferred from homology"/>
<dbReference type="EMBL" id="ML002228">
    <property type="protein sequence ID" value="RKP40049.1"/>
    <property type="molecule type" value="Genomic_DNA"/>
</dbReference>
<comment type="similarity">
    <text evidence="1">Belongs to the oxoprolinase family.</text>
</comment>
<feature type="domain" description="Hydantoinase/oxoprolinase N-terminal" evidence="4">
    <location>
        <begin position="9"/>
        <end position="226"/>
    </location>
</feature>
<evidence type="ECO:0000259" key="3">
    <source>
        <dbReference type="Pfam" id="PF02538"/>
    </source>
</evidence>
<dbReference type="Pfam" id="PF05378">
    <property type="entry name" value="Hydant_A_N"/>
    <property type="match status" value="1"/>
</dbReference>
<dbReference type="PANTHER" id="PTHR11365:SF2">
    <property type="entry name" value="5-OXOPROLINASE"/>
    <property type="match status" value="1"/>
</dbReference>
<protein>
    <submittedName>
        <fullName evidence="5">Hydantoinase B/oxoprolinase-domain-containing protein</fullName>
    </submittedName>
</protein>
<reference evidence="6" key="1">
    <citation type="journal article" date="2018" name="Nat. Microbiol.">
        <title>Leveraging single-cell genomics to expand the fungal tree of life.</title>
        <authorList>
            <person name="Ahrendt S.R."/>
            <person name="Quandt C.A."/>
            <person name="Ciobanu D."/>
            <person name="Clum A."/>
            <person name="Salamov A."/>
            <person name="Andreopoulos B."/>
            <person name="Cheng J.F."/>
            <person name="Woyke T."/>
            <person name="Pelin A."/>
            <person name="Henrissat B."/>
            <person name="Reynolds N.K."/>
            <person name="Benny G.L."/>
            <person name="Smith M.E."/>
            <person name="James T.Y."/>
            <person name="Grigoriev I.V."/>
        </authorList>
    </citation>
    <scope>NUCLEOTIDE SEQUENCE [LARGE SCALE GENOMIC DNA]</scope>
    <source>
        <strain evidence="6">RSA 468</strain>
    </source>
</reference>
<evidence type="ECO:0000313" key="6">
    <source>
        <dbReference type="Proteomes" id="UP000268162"/>
    </source>
</evidence>
<feature type="domain" description="Hydantoinase B/oxoprolinase" evidence="3">
    <location>
        <begin position="779"/>
        <end position="1312"/>
    </location>
</feature>
<accession>A0A4V1J5S2</accession>
<dbReference type="GO" id="GO:0005829">
    <property type="term" value="C:cytosol"/>
    <property type="evidence" value="ECO:0007669"/>
    <property type="project" value="TreeGrafter"/>
</dbReference>
<sequence length="1317" mass="143596">MAQVRNLDICIDRGGTFTDCYARYEEVDTGATPSLVIKLLSQDPLNYDDAPREGIRRILEIVTGEPFPRHRVLDTSLIRSIRMGTTVATNALLERRGERCALLITRGFKDLLVIGNQARPKIFELAIQRPGVLYETVVEINERVTLLGHTSGSTKPAVRSANKPKDCVYGISGELVQVLTTLDIDAARVQLTDLFDAGYRSIAVCFLHSYTYPDHERTLGQLAANVGFTQITLSHELMPMIKAVPRGNSACADAYLTPGIQRYLQGFIQGFDQHLLDRVSVQFMQSDGGLTPVDQFTGFRAILSGPAGGVVGCALTSWNADDPTPVVGFDMGGTSTDVSRYDGSYSHVFETTTAGITIQARQLDIHTVAAGGGSRLFFRNGLFVVGPESAGAHPGPACYRKSGPLTVTDANLVLGRLVSDYFPKIFGPQEDEPLDHEVSVQLFEKLLADMDTNGGESGTTTSPQSVDEVAYGFIKVANEAMSRPIRALTEARGYDSSRHILTCFGGAGGQHACAIADLLSIRRVLVHRHASILSAYGLNLADVVHETQQPCALMLQRDGLSQELVERITDLQETCRAELRRQGFPDDRISVVPYLNLHYQGTDGDMMTSPADVQGSSDTPRAAWDFVTPFESNYQQEFGFHFPDRDILVNDIRIHGVGRSTSATDQSATPYVDLATLPRRRIHCLADVTNEKIDRYTSVYFATGRDPQTPVLLVDRLEPGDVFTGPAVVIDPTFTVIVEPGWETVVTSQHLVLQRVAEDPTNSPTSPPEKQDDQPIVCDPIQLSVFSHRFMSIAEQMGRTLQKTAISTNIKERLDFSCAIFGPDGSLVANAPHIPVHLGSIGHAVQFQIKHWGPDGLHAGDVLLTNHPQAGGSHLPDMTVITPVFQDDRIVFFVASRGHHADIGGILPGSMPPTSRELYEEGAAFTAFKIVERGVFQLAELNDALVVKPAQYPKCSGTRCLRDNVSDLKAQIAANKRGIDLLRRLVIEYGRPTVHAYMHFIQDNAESAIRQLLRTTFQKFGGQALIAEDFLDNGARISLRVTIDPQGGESRDGEAVFDFTGTSPEVYGNLNAPSSITYSAVIYCLRCMVESDIPLNQGCLNPVRIILPEGSLLCPSATAAVVGGNVQTSQRIVDVIFKAFRACAASQGDMNNLTFGKGPDGDGWGYYETIAGGSGAGPSWAGTDGVHTHMTNTRITDPEILERRYPVILHEFSIRPDSGGRGLYRGGNGLIRDLEFLEPIQVSILSERRVFQPYGLAGGEPGQRGENHWLREGVSGSQGRRYRRLALGGKNTCLMAPHDRLRILTPGGGGWGCEPTT</sequence>
<dbReference type="Proteomes" id="UP000268162">
    <property type="component" value="Unassembled WGS sequence"/>
</dbReference>
<dbReference type="GO" id="GO:0006749">
    <property type="term" value="P:glutathione metabolic process"/>
    <property type="evidence" value="ECO:0007669"/>
    <property type="project" value="TreeGrafter"/>
</dbReference>
<evidence type="ECO:0000259" key="2">
    <source>
        <dbReference type="Pfam" id="PF01968"/>
    </source>
</evidence>
<dbReference type="Pfam" id="PF02538">
    <property type="entry name" value="Hydantoinase_B"/>
    <property type="match status" value="1"/>
</dbReference>
<dbReference type="InterPro" id="IPR008040">
    <property type="entry name" value="Hydant_A_N"/>
</dbReference>
<organism evidence="5 6">
    <name type="scientific">Dimargaris cristalligena</name>
    <dbReference type="NCBI Taxonomy" id="215637"/>
    <lineage>
        <taxon>Eukaryota</taxon>
        <taxon>Fungi</taxon>
        <taxon>Fungi incertae sedis</taxon>
        <taxon>Zoopagomycota</taxon>
        <taxon>Kickxellomycotina</taxon>
        <taxon>Dimargaritomycetes</taxon>
        <taxon>Dimargaritales</taxon>
        <taxon>Dimargaritaceae</taxon>
        <taxon>Dimargaris</taxon>
    </lineage>
</organism>
<dbReference type="PANTHER" id="PTHR11365">
    <property type="entry name" value="5-OXOPROLINASE RELATED"/>
    <property type="match status" value="1"/>
</dbReference>